<reference evidence="5" key="2">
    <citation type="journal article" date="2018" name="Environ. Sci. Technol.">
        <title>The Toxicogenome of Hyalella azteca: A Model for Sediment Ecotoxicology and Evolutionary Toxicology.</title>
        <authorList>
            <person name="Poynton H.C."/>
            <person name="Hasenbein S."/>
            <person name="Benoit J.B."/>
            <person name="Sepulveda M.S."/>
            <person name="Poelchau M.F."/>
            <person name="Hughes D.S.T."/>
            <person name="Murali S.C."/>
            <person name="Chen S."/>
            <person name="Glastad K.M."/>
            <person name="Goodisman M.A.D."/>
            <person name="Werren J.H."/>
            <person name="Vineis J.H."/>
            <person name="Bowen J.L."/>
            <person name="Friedrich M."/>
            <person name="Jones J."/>
            <person name="Robertson H.M."/>
            <person name="Feyereisen R."/>
            <person name="Mechler-Hickson A."/>
            <person name="Mathers N."/>
            <person name="Lee C.E."/>
            <person name="Colbourne J.K."/>
            <person name="Biales A."/>
            <person name="Johnston J.S."/>
            <person name="Wellborn G.A."/>
            <person name="Rosendale A.J."/>
            <person name="Cridge A.G."/>
            <person name="Munoz-Torres M.C."/>
            <person name="Bain P.A."/>
            <person name="Manny A.R."/>
            <person name="Major K.M."/>
            <person name="Lambert F.N."/>
            <person name="Vulpe C.D."/>
            <person name="Tuck P."/>
            <person name="Blalock B.J."/>
            <person name="Lin Y.Y."/>
            <person name="Smith M.E."/>
            <person name="Ochoa-Acuna H."/>
            <person name="Chen M.M."/>
            <person name="Childers C.P."/>
            <person name="Qu J."/>
            <person name="Dugan S."/>
            <person name="Lee S.L."/>
            <person name="Chao H."/>
            <person name="Dinh H."/>
            <person name="Han Y."/>
            <person name="Doddapaneni H."/>
            <person name="Worley K.C."/>
            <person name="Muzny D.M."/>
            <person name="Gibbs R.A."/>
            <person name="Richards S."/>
        </authorList>
    </citation>
    <scope>NUCLEOTIDE SEQUENCE</scope>
    <source>
        <strain evidence="5">HAZT.00-mixed</strain>
        <tissue evidence="5">Whole organism</tissue>
    </source>
</reference>
<evidence type="ECO:0000259" key="3">
    <source>
        <dbReference type="Pfam" id="PF00561"/>
    </source>
</evidence>
<evidence type="ECO:0000256" key="2">
    <source>
        <dbReference type="ARBA" id="ARBA00023098"/>
    </source>
</evidence>
<feature type="domain" description="Partial AB-hydrolase lipase" evidence="4">
    <location>
        <begin position="25"/>
        <end position="81"/>
    </location>
</feature>
<keyword evidence="1" id="KW-0442">Lipid degradation</keyword>
<dbReference type="EMBL" id="JQDR03002030">
    <property type="protein sequence ID" value="KAA0203257.1"/>
    <property type="molecule type" value="Genomic_DNA"/>
</dbReference>
<dbReference type="OrthoDB" id="9974421at2759"/>
<dbReference type="AlphaFoldDB" id="A0A6A0HFD9"/>
<dbReference type="SUPFAM" id="SSF53474">
    <property type="entry name" value="alpha/beta-Hydrolases"/>
    <property type="match status" value="1"/>
</dbReference>
<dbReference type="Pfam" id="PF00561">
    <property type="entry name" value="Abhydrolase_1"/>
    <property type="match status" value="1"/>
</dbReference>
<name>A0A6A0HFD9_HYAAZ</name>
<protein>
    <submittedName>
        <fullName evidence="5">Uncharacterized protein</fullName>
    </submittedName>
</protein>
<organism evidence="5">
    <name type="scientific">Hyalella azteca</name>
    <name type="common">Amphipod</name>
    <dbReference type="NCBI Taxonomy" id="294128"/>
    <lineage>
        <taxon>Eukaryota</taxon>
        <taxon>Metazoa</taxon>
        <taxon>Ecdysozoa</taxon>
        <taxon>Arthropoda</taxon>
        <taxon>Crustacea</taxon>
        <taxon>Multicrustacea</taxon>
        <taxon>Malacostraca</taxon>
        <taxon>Eumalacostraca</taxon>
        <taxon>Peracarida</taxon>
        <taxon>Amphipoda</taxon>
        <taxon>Senticaudata</taxon>
        <taxon>Talitrida</taxon>
        <taxon>Talitroidea</taxon>
        <taxon>Hyalellidae</taxon>
        <taxon>Hyalella</taxon>
    </lineage>
</organism>
<reference evidence="5" key="3">
    <citation type="submission" date="2019-06" db="EMBL/GenBank/DDBJ databases">
        <authorList>
            <person name="Poynton C."/>
            <person name="Hasenbein S."/>
            <person name="Benoit J.B."/>
            <person name="Sepulveda M.S."/>
            <person name="Poelchau M.F."/>
            <person name="Murali S.C."/>
            <person name="Chen S."/>
            <person name="Glastad K.M."/>
            <person name="Werren J.H."/>
            <person name="Vineis J.H."/>
            <person name="Bowen J.L."/>
            <person name="Friedrich M."/>
            <person name="Jones J."/>
            <person name="Robertson H.M."/>
            <person name="Feyereisen R."/>
            <person name="Mechler-Hickson A."/>
            <person name="Mathers N."/>
            <person name="Lee C.E."/>
            <person name="Colbourne J.K."/>
            <person name="Biales A."/>
            <person name="Johnston J.S."/>
            <person name="Wellborn G.A."/>
            <person name="Rosendale A.J."/>
            <person name="Cridge A.G."/>
            <person name="Munoz-Torres M.C."/>
            <person name="Bain P.A."/>
            <person name="Manny A.R."/>
            <person name="Major K.M."/>
            <person name="Lambert F.N."/>
            <person name="Vulpe C.D."/>
            <person name="Tuck P."/>
            <person name="Blalock B.J."/>
            <person name="Lin Y.-Y."/>
            <person name="Smith M.E."/>
            <person name="Ochoa-Acuna H."/>
            <person name="Chen M.-J.M."/>
            <person name="Childers C.P."/>
            <person name="Qu J."/>
            <person name="Dugan S."/>
            <person name="Lee S.L."/>
            <person name="Chao H."/>
            <person name="Dinh H."/>
            <person name="Han Y."/>
            <person name="Doddapaneni H."/>
            <person name="Worley K.C."/>
            <person name="Muzny D.M."/>
            <person name="Gibbs R.A."/>
            <person name="Richards S."/>
        </authorList>
    </citation>
    <scope>NUCLEOTIDE SEQUENCE</scope>
    <source>
        <strain evidence="5">HAZT.00-mixed</strain>
        <tissue evidence="5">Whole organism</tissue>
    </source>
</reference>
<dbReference type="GO" id="GO:0016042">
    <property type="term" value="P:lipid catabolic process"/>
    <property type="evidence" value="ECO:0007669"/>
    <property type="project" value="UniProtKB-KW"/>
</dbReference>
<evidence type="ECO:0000256" key="1">
    <source>
        <dbReference type="ARBA" id="ARBA00022963"/>
    </source>
</evidence>
<feature type="domain" description="AB hydrolase-1" evidence="3">
    <location>
        <begin position="83"/>
        <end position="140"/>
    </location>
</feature>
<proteinExistence type="predicted"/>
<dbReference type="InterPro" id="IPR000073">
    <property type="entry name" value="AB_hydrolase_1"/>
</dbReference>
<gene>
    <name evidence="5" type="ORF">HAZT_HAZT009254</name>
</gene>
<reference evidence="5" key="1">
    <citation type="submission" date="2014-08" db="EMBL/GenBank/DDBJ databases">
        <authorList>
            <person name="Murali S."/>
            <person name="Richards S."/>
            <person name="Bandaranaike D."/>
            <person name="Bellair M."/>
            <person name="Blankenburg K."/>
            <person name="Chao H."/>
            <person name="Dinh H."/>
            <person name="Doddapaneni H."/>
            <person name="Dugan-Rocha S."/>
            <person name="Elkadiri S."/>
            <person name="Gnanaolivu R."/>
            <person name="Hughes D."/>
            <person name="Lee S."/>
            <person name="Li M."/>
            <person name="Ming W."/>
            <person name="Munidasa M."/>
            <person name="Muniz J."/>
            <person name="Nguyen L."/>
            <person name="Osuji N."/>
            <person name="Pu L.-L."/>
            <person name="Puazo M."/>
            <person name="Skinner E."/>
            <person name="Qu C."/>
            <person name="Quiroz J."/>
            <person name="Raj R."/>
            <person name="Weissenberger G."/>
            <person name="Xin Y."/>
            <person name="Zou X."/>
            <person name="Han Y."/>
            <person name="Worley K."/>
            <person name="Muzny D."/>
            <person name="Gibbs R."/>
        </authorList>
    </citation>
    <scope>NUCLEOTIDE SEQUENCE</scope>
    <source>
        <strain evidence="5">HAZT.00-mixed</strain>
        <tissue evidence="5">Whole organism</tissue>
    </source>
</reference>
<accession>A0A6A0HFD9</accession>
<evidence type="ECO:0000313" key="5">
    <source>
        <dbReference type="EMBL" id="KAA0203257.1"/>
    </source>
</evidence>
<comment type="caution">
    <text evidence="5">The sequence shown here is derived from an EMBL/GenBank/DDBJ whole genome shotgun (WGS) entry which is preliminary data.</text>
</comment>
<keyword evidence="2" id="KW-0443">Lipid metabolism</keyword>
<evidence type="ECO:0000259" key="4">
    <source>
        <dbReference type="Pfam" id="PF04083"/>
    </source>
</evidence>
<sequence>MPLSSVIRLLKNRNPAPGTRAYWPAIIAQQGYPYEEHFVTTRDGYVLSVHRISGPRGTKSGNANPRRKSVLLIHGLLMSSTGQDEMGEYDVPAMIDYILAQTGQSQLIYMGYSQGGRVGFMAATNTTVANKIKLLVSIAIGELQKFDFGVAENRRCYGRATPPVYDLSKILCPVAVYWAENDYTVKIKDVERLEKSLPNLIRNYRVTSDPFDHVDFVYSSKAKELVYPDLLELLRRI</sequence>
<dbReference type="Pfam" id="PF04083">
    <property type="entry name" value="Abhydro_lipase"/>
    <property type="match status" value="1"/>
</dbReference>
<dbReference type="PANTHER" id="PTHR11005">
    <property type="entry name" value="LYSOSOMAL ACID LIPASE-RELATED"/>
    <property type="match status" value="1"/>
</dbReference>
<dbReference type="Proteomes" id="UP000711488">
    <property type="component" value="Unassembled WGS sequence"/>
</dbReference>
<dbReference type="InterPro" id="IPR029058">
    <property type="entry name" value="AB_hydrolase_fold"/>
</dbReference>
<dbReference type="Gene3D" id="3.40.50.1820">
    <property type="entry name" value="alpha/beta hydrolase"/>
    <property type="match status" value="3"/>
</dbReference>
<dbReference type="InterPro" id="IPR006693">
    <property type="entry name" value="AB_hydrolase_lipase"/>
</dbReference>